<dbReference type="PROSITE" id="PS51318">
    <property type="entry name" value="TAT"/>
    <property type="match status" value="1"/>
</dbReference>
<dbReference type="SUPFAM" id="SSF101112">
    <property type="entry name" value="Oxygen-evolving enhancer protein 3"/>
    <property type="match status" value="1"/>
</dbReference>
<dbReference type="Gene3D" id="1.20.120.290">
    <property type="entry name" value="Oxygen-evolving enhancer protein 3 (PsbQ), four-helix up-down bundle"/>
    <property type="match status" value="1"/>
</dbReference>
<evidence type="ECO:0000256" key="1">
    <source>
        <dbReference type="ARBA" id="ARBA00023078"/>
    </source>
</evidence>
<reference evidence="2" key="1">
    <citation type="submission" date="2004-07" db="EMBL/GenBank/DDBJ databases">
        <title>Protein transport into complex plastids of Cryptophytes.</title>
        <authorList>
            <person name="Gould S.B."/>
            <person name="Sommer M."/>
            <person name="Hadfi K."/>
            <person name="Zauner S."/>
            <person name="Maier U.G."/>
        </authorList>
    </citation>
    <scope>NUCLEOTIDE SEQUENCE</scope>
</reference>
<organism evidence="2">
    <name type="scientific">Guillardia theta</name>
    <name type="common">Cryptophyte</name>
    <name type="synonym">Cryptomonas phi</name>
    <dbReference type="NCBI Taxonomy" id="55529"/>
    <lineage>
        <taxon>Eukaryota</taxon>
        <taxon>Cryptophyceae</taxon>
        <taxon>Pyrenomonadales</taxon>
        <taxon>Geminigeraceae</taxon>
        <taxon>Guillardia</taxon>
    </lineage>
</organism>
<protein>
    <submittedName>
        <fullName evidence="2">Putative PsbQ protein homologue</fullName>
    </submittedName>
</protein>
<keyword evidence="1" id="KW-0793">Thylakoid</keyword>
<proteinExistence type="evidence at transcript level"/>
<name>Q5K2R0_GUITH</name>
<evidence type="ECO:0000313" key="2">
    <source>
        <dbReference type="EMBL" id="CAH04626.1"/>
    </source>
</evidence>
<dbReference type="EMBL" id="AJ784218">
    <property type="protein sequence ID" value="CAH04626.1"/>
    <property type="molecule type" value="mRNA"/>
</dbReference>
<dbReference type="AlphaFoldDB" id="Q5K2R0"/>
<dbReference type="InterPro" id="IPR006311">
    <property type="entry name" value="TAT_signal"/>
</dbReference>
<sequence length="167" mass="18284">MQMDRRAMVKGVAAAVVAAPAAAFASIGDSPKQSYFGAGAMSAPFGDVYGLTGPGIWSKMNDTERGIYERILGDSKKRLQSVEDYINNNEWDRSRTALRLGMYETRKAMIRINEASGSQEAKDLFAKFKRQLEATDFALAKKDGALAFKLRAATEVTFSQWLASVGL</sequence>
<gene>
    <name evidence="2" type="primary">psbQ</name>
</gene>
<accession>Q5K2R0</accession>
<dbReference type="InterPro" id="IPR023222">
    <property type="entry name" value="PsbQ-like_dom_sf"/>
</dbReference>